<keyword evidence="3" id="KW-1185">Reference proteome</keyword>
<dbReference type="Proteomes" id="UP000612585">
    <property type="component" value="Unassembled WGS sequence"/>
</dbReference>
<dbReference type="Pfam" id="PF04993">
    <property type="entry name" value="TfoX_N"/>
    <property type="match status" value="1"/>
</dbReference>
<evidence type="ECO:0000259" key="1">
    <source>
        <dbReference type="Pfam" id="PF04993"/>
    </source>
</evidence>
<evidence type="ECO:0000313" key="3">
    <source>
        <dbReference type="Proteomes" id="UP000612585"/>
    </source>
</evidence>
<organism evidence="2 3">
    <name type="scientific">Virgisporangium aurantiacum</name>
    <dbReference type="NCBI Taxonomy" id="175570"/>
    <lineage>
        <taxon>Bacteria</taxon>
        <taxon>Bacillati</taxon>
        <taxon>Actinomycetota</taxon>
        <taxon>Actinomycetes</taxon>
        <taxon>Micromonosporales</taxon>
        <taxon>Micromonosporaceae</taxon>
        <taxon>Virgisporangium</taxon>
    </lineage>
</organism>
<dbReference type="Gene3D" id="3.30.1460.30">
    <property type="entry name" value="YgaC/TfoX-N like chaperone"/>
    <property type="match status" value="1"/>
</dbReference>
<dbReference type="AlphaFoldDB" id="A0A8J3Z7G5"/>
<dbReference type="SUPFAM" id="SSF159894">
    <property type="entry name" value="YgaC/TfoX-N like"/>
    <property type="match status" value="1"/>
</dbReference>
<comment type="caution">
    <text evidence="2">The sequence shown here is derived from an EMBL/GenBank/DDBJ whole genome shotgun (WGS) entry which is preliminary data.</text>
</comment>
<gene>
    <name evidence="2" type="ORF">Vau01_038610</name>
</gene>
<feature type="domain" description="TfoX N-terminal" evidence="1">
    <location>
        <begin position="14"/>
        <end position="102"/>
    </location>
</feature>
<dbReference type="RefSeq" id="WP_203994521.1">
    <property type="nucleotide sequence ID" value="NZ_BOPG01000024.1"/>
</dbReference>
<dbReference type="InterPro" id="IPR007076">
    <property type="entry name" value="TfoX_N"/>
</dbReference>
<dbReference type="EMBL" id="BOPG01000024">
    <property type="protein sequence ID" value="GIJ56345.1"/>
    <property type="molecule type" value="Genomic_DNA"/>
</dbReference>
<evidence type="ECO:0000313" key="2">
    <source>
        <dbReference type="EMBL" id="GIJ56345.1"/>
    </source>
</evidence>
<name>A0A8J3Z7G5_9ACTN</name>
<protein>
    <recommendedName>
        <fullName evidence="1">TfoX N-terminal domain-containing protein</fullName>
    </recommendedName>
</protein>
<reference evidence="2" key="1">
    <citation type="submission" date="2021-01" db="EMBL/GenBank/DDBJ databases">
        <title>Whole genome shotgun sequence of Virgisporangium aurantiacum NBRC 16421.</title>
        <authorList>
            <person name="Komaki H."/>
            <person name="Tamura T."/>
        </authorList>
    </citation>
    <scope>NUCLEOTIDE SEQUENCE</scope>
    <source>
        <strain evidence="2">NBRC 16421</strain>
    </source>
</reference>
<sequence length="110" mass="11777">MAFDEDLADRVRELVAHESGFAERRMFGGVAMLLGGNMAVVVRGKGGLMVRVDSAAAESLRSEPGVEATVMRGRPLRGWLTVDASACATDAALEEWVDRGVTFTRGLPPK</sequence>
<accession>A0A8J3Z7G5</accession>
<proteinExistence type="predicted"/>